<evidence type="ECO:0000313" key="7">
    <source>
        <dbReference type="Proteomes" id="UP000053664"/>
    </source>
</evidence>
<dbReference type="KEGG" id="pfp:PFL1_03829"/>
<dbReference type="InterPro" id="IPR000467">
    <property type="entry name" value="G_patch_dom"/>
</dbReference>
<dbReference type="Proteomes" id="UP000053664">
    <property type="component" value="Unassembled WGS sequence"/>
</dbReference>
<sequence>MGNSDASAATGGNGVTSKQSKSVERSLKTDELPAAPLPASEVQTRTKASSSTMSDDELRAFDYLDTAQNACLLCQRKLKSLDVLRRHEKESALHEDNLRNLDTCRAGVDRKLSQDAGLETSSQSSASAGFAPIGAAKDASGTPASKYRDRALERRAVFGTDSTPAFKKASFQAKSYEGPVATDVPKSDEPEMPVEKEIDSSNIGSKMLAMMGWSKGQGLGASGQGRTGIVETKIYAKGAGLGSATPSQTQPVPGAGHKAYVSAAKDGARERYNTEPKEP</sequence>
<dbReference type="OrthoDB" id="29523at2759"/>
<dbReference type="PANTHER" id="PTHR13948:SF3">
    <property type="entry name" value="FI21118P1"/>
    <property type="match status" value="1"/>
</dbReference>
<dbReference type="GO" id="GO:0003723">
    <property type="term" value="F:RNA binding"/>
    <property type="evidence" value="ECO:0007669"/>
    <property type="project" value="UniProtKB-KW"/>
</dbReference>
<protein>
    <recommendedName>
        <fullName evidence="5">G-patch domain-containing protein</fullName>
    </recommendedName>
</protein>
<name>A0A061HD64_9BASI</name>
<evidence type="ECO:0000256" key="3">
    <source>
        <dbReference type="ARBA" id="ARBA00023242"/>
    </source>
</evidence>
<dbReference type="HOGENOM" id="CLU_997937_0_0_1"/>
<feature type="region of interest" description="Disordered" evidence="4">
    <location>
        <begin position="240"/>
        <end position="279"/>
    </location>
</feature>
<dbReference type="EMBL" id="KE361634">
    <property type="protein sequence ID" value="EPQ28526.1"/>
    <property type="molecule type" value="Genomic_DNA"/>
</dbReference>
<evidence type="ECO:0000313" key="6">
    <source>
        <dbReference type="EMBL" id="EPQ28526.1"/>
    </source>
</evidence>
<feature type="region of interest" description="Disordered" evidence="4">
    <location>
        <begin position="115"/>
        <end position="146"/>
    </location>
</feature>
<organism evidence="6 7">
    <name type="scientific">Pseudozyma flocculosa PF-1</name>
    <dbReference type="NCBI Taxonomy" id="1277687"/>
    <lineage>
        <taxon>Eukaryota</taxon>
        <taxon>Fungi</taxon>
        <taxon>Dikarya</taxon>
        <taxon>Basidiomycota</taxon>
        <taxon>Ustilaginomycotina</taxon>
        <taxon>Ustilaginomycetes</taxon>
        <taxon>Ustilaginales</taxon>
        <taxon>Ustilaginaceae</taxon>
        <taxon>Pseudozyma</taxon>
    </lineage>
</organism>
<dbReference type="Pfam" id="PF01585">
    <property type="entry name" value="G-patch"/>
    <property type="match status" value="1"/>
</dbReference>
<dbReference type="GO" id="GO:0005634">
    <property type="term" value="C:nucleus"/>
    <property type="evidence" value="ECO:0007669"/>
    <property type="project" value="UniProtKB-SubCell"/>
</dbReference>
<dbReference type="GO" id="GO:0000398">
    <property type="term" value="P:mRNA splicing, via spliceosome"/>
    <property type="evidence" value="ECO:0007669"/>
    <property type="project" value="TreeGrafter"/>
</dbReference>
<comment type="subcellular location">
    <subcellularLocation>
        <location evidence="1">Nucleus</location>
    </subcellularLocation>
</comment>
<dbReference type="SMART" id="SM00443">
    <property type="entry name" value="G_patch"/>
    <property type="match status" value="1"/>
</dbReference>
<reference evidence="6 7" key="1">
    <citation type="journal article" date="2013" name="Plant Cell">
        <title>The transition from a phytopathogenic smut ancestor to an anamorphic biocontrol agent deciphered by comparative whole-genome analysis.</title>
        <authorList>
            <person name="Lefebvre F."/>
            <person name="Joly D.L."/>
            <person name="Labbe C."/>
            <person name="Teichmann B."/>
            <person name="Linning R."/>
            <person name="Belzile F."/>
            <person name="Bakkeren G."/>
            <person name="Belanger R.R."/>
        </authorList>
    </citation>
    <scope>NUCLEOTIDE SEQUENCE [LARGE SCALE GENOMIC DNA]</scope>
    <source>
        <strain evidence="6 7">PF-1</strain>
    </source>
</reference>
<dbReference type="RefSeq" id="XP_007879544.1">
    <property type="nucleotide sequence ID" value="XM_007881353.1"/>
</dbReference>
<feature type="compositionally biased region" description="Basic and acidic residues" evidence="4">
    <location>
        <begin position="21"/>
        <end position="31"/>
    </location>
</feature>
<feature type="domain" description="G-patch" evidence="5">
    <location>
        <begin position="200"/>
        <end position="246"/>
    </location>
</feature>
<evidence type="ECO:0000256" key="2">
    <source>
        <dbReference type="ARBA" id="ARBA00022884"/>
    </source>
</evidence>
<proteinExistence type="predicted"/>
<dbReference type="AlphaFoldDB" id="A0A061HD64"/>
<feature type="compositionally biased region" description="Basic and acidic residues" evidence="4">
    <location>
        <begin position="266"/>
        <end position="279"/>
    </location>
</feature>
<dbReference type="PROSITE" id="PS50174">
    <property type="entry name" value="G_PATCH"/>
    <property type="match status" value="1"/>
</dbReference>
<evidence type="ECO:0000256" key="4">
    <source>
        <dbReference type="SAM" id="MobiDB-lite"/>
    </source>
</evidence>
<gene>
    <name evidence="6" type="ORF">PFL1_03829</name>
</gene>
<dbReference type="eggNOG" id="KOG0154">
    <property type="taxonomic scope" value="Eukaryota"/>
</dbReference>
<keyword evidence="3" id="KW-0539">Nucleus</keyword>
<keyword evidence="2" id="KW-0694">RNA-binding</keyword>
<dbReference type="GeneID" id="19317937"/>
<feature type="compositionally biased region" description="Polar residues" evidence="4">
    <location>
        <begin position="41"/>
        <end position="53"/>
    </location>
</feature>
<evidence type="ECO:0000259" key="5">
    <source>
        <dbReference type="PROSITE" id="PS50174"/>
    </source>
</evidence>
<dbReference type="PANTHER" id="PTHR13948">
    <property type="entry name" value="RNA-BINDING PROTEIN"/>
    <property type="match status" value="1"/>
</dbReference>
<accession>A0A061HD64</accession>
<feature type="region of interest" description="Disordered" evidence="4">
    <location>
        <begin position="1"/>
        <end position="55"/>
    </location>
</feature>
<evidence type="ECO:0000256" key="1">
    <source>
        <dbReference type="ARBA" id="ARBA00004123"/>
    </source>
</evidence>